<dbReference type="InterPro" id="IPR036603">
    <property type="entry name" value="RBP11-like"/>
</dbReference>
<feature type="region of interest" description="Alpha C-terminal domain (alpha-CTD)" evidence="11">
    <location>
        <begin position="252"/>
        <end position="328"/>
    </location>
</feature>
<dbReference type="InterPro" id="IPR036643">
    <property type="entry name" value="RNApol_insert_sf"/>
</dbReference>
<keyword evidence="6 11" id="KW-0548">Nucleotidyltransferase</keyword>
<dbReference type="InterPro" id="IPR011263">
    <property type="entry name" value="DNA-dir_RNA_pol_RpoA/D/Rpb3"/>
</dbReference>
<proteinExistence type="inferred from homology"/>
<sequence length="328" mass="37008">MIYQMQMPAKIDVDETTHTGSFGRFIAQPLERGYGVTLGNAMRRVLLASLPGAAITGIKIDGVYHEFSTIEGVREDVPEIVLNLKKVRFRSNCKRSCKTTLTLAGPKEFLAGDIIAHDGEFEVLNKDMHIATINAEATVTIDIYVGRGRGYVPAEENRSEGLPIGFIAIDSIFTPIRNVKLTVENTRVGQRTDYEKMILDVETDGSISPDDAISLAGKIINDHVTFFANFSPTEEEFSEEEYKQLDDEFESMRKLLYTKIEDLDLSVRSHNCLRLAEIDTLGDLVSRKEDELLNYKNFGKKSLTELKEQLEKFNLKFGMDITRYQMKG</sequence>
<dbReference type="GO" id="GO:0046983">
    <property type="term" value="F:protein dimerization activity"/>
    <property type="evidence" value="ECO:0007669"/>
    <property type="project" value="InterPro"/>
</dbReference>
<reference evidence="13" key="1">
    <citation type="submission" date="2016-09" db="EMBL/GenBank/DDBJ databases">
        <title>Genome sequence of Chlorobaculum limnaeum.</title>
        <authorList>
            <person name="Liu Z."/>
            <person name="Tank M."/>
            <person name="Bryant D.A."/>
        </authorList>
    </citation>
    <scope>NUCLEOTIDE SEQUENCE [LARGE SCALE GENOMIC DNA]</scope>
    <source>
        <strain evidence="13">DSM 1677</strain>
    </source>
</reference>
<keyword evidence="14" id="KW-1185">Reference proteome</keyword>
<evidence type="ECO:0000256" key="1">
    <source>
        <dbReference type="ARBA" id="ARBA00007123"/>
    </source>
</evidence>
<keyword evidence="5 11" id="KW-0808">Transferase</keyword>
<evidence type="ECO:0000256" key="4">
    <source>
        <dbReference type="ARBA" id="ARBA00022478"/>
    </source>
</evidence>
<dbReference type="NCBIfam" id="NF003519">
    <property type="entry name" value="PRK05182.2-5"/>
    <property type="match status" value="1"/>
</dbReference>
<dbReference type="EMBL" id="CP017305">
    <property type="protein sequence ID" value="AOS84797.1"/>
    <property type="molecule type" value="Genomic_DNA"/>
</dbReference>
<comment type="function">
    <text evidence="11">DNA-dependent RNA polymerase catalyzes the transcription of DNA into RNA using the four ribonucleoside triphosphates as substrates.</text>
</comment>
<comment type="domain">
    <text evidence="11">The N-terminal domain is essential for RNAP assembly and basal transcription, whereas the C-terminal domain is involved in interaction with transcriptional regulators and with upstream promoter elements.</text>
</comment>
<comment type="catalytic activity">
    <reaction evidence="10 11">
        <text>RNA(n) + a ribonucleoside 5'-triphosphate = RNA(n+1) + diphosphate</text>
        <dbReference type="Rhea" id="RHEA:21248"/>
        <dbReference type="Rhea" id="RHEA-COMP:14527"/>
        <dbReference type="Rhea" id="RHEA-COMP:17342"/>
        <dbReference type="ChEBI" id="CHEBI:33019"/>
        <dbReference type="ChEBI" id="CHEBI:61557"/>
        <dbReference type="ChEBI" id="CHEBI:140395"/>
        <dbReference type="EC" id="2.7.7.6"/>
    </reaction>
</comment>
<dbReference type="RefSeq" id="WP_069810986.1">
    <property type="nucleotide sequence ID" value="NZ_CP017305.1"/>
</dbReference>
<dbReference type="GO" id="GO:0006351">
    <property type="term" value="P:DNA-templated transcription"/>
    <property type="evidence" value="ECO:0007669"/>
    <property type="project" value="UniProtKB-UniRule"/>
</dbReference>
<keyword evidence="7 11" id="KW-0804">Transcription</keyword>
<dbReference type="SUPFAM" id="SSF55257">
    <property type="entry name" value="RBP11-like subunits of RNA polymerase"/>
    <property type="match status" value="1"/>
</dbReference>
<dbReference type="EC" id="2.7.7.6" evidence="2 11"/>
<feature type="region of interest" description="Alpha N-terminal domain (alpha-NTD)" evidence="11">
    <location>
        <begin position="1"/>
        <end position="231"/>
    </location>
</feature>
<dbReference type="AlphaFoldDB" id="A0A1D8D5V6"/>
<dbReference type="FunFam" id="2.170.120.12:FF:000001">
    <property type="entry name" value="DNA-directed RNA polymerase subunit alpha"/>
    <property type="match status" value="1"/>
</dbReference>
<dbReference type="GO" id="GO:0003677">
    <property type="term" value="F:DNA binding"/>
    <property type="evidence" value="ECO:0007669"/>
    <property type="project" value="UniProtKB-UniRule"/>
</dbReference>
<dbReference type="Pfam" id="PF01193">
    <property type="entry name" value="RNA_pol_L"/>
    <property type="match status" value="1"/>
</dbReference>
<dbReference type="Gene3D" id="1.10.150.20">
    <property type="entry name" value="5' to 3' exonuclease, C-terminal subdomain"/>
    <property type="match status" value="1"/>
</dbReference>
<name>A0A1D8D5V6_CHLLM</name>
<evidence type="ECO:0000256" key="6">
    <source>
        <dbReference type="ARBA" id="ARBA00022695"/>
    </source>
</evidence>
<dbReference type="InterPro" id="IPR011262">
    <property type="entry name" value="DNA-dir_RNA_pol_insert"/>
</dbReference>
<dbReference type="CDD" id="cd06928">
    <property type="entry name" value="RNAP_alpha_NTD"/>
    <property type="match status" value="1"/>
</dbReference>
<evidence type="ECO:0000313" key="14">
    <source>
        <dbReference type="Proteomes" id="UP000095185"/>
    </source>
</evidence>
<dbReference type="GO" id="GO:0005737">
    <property type="term" value="C:cytoplasm"/>
    <property type="evidence" value="ECO:0007669"/>
    <property type="project" value="UniProtKB-ARBA"/>
</dbReference>
<gene>
    <name evidence="11" type="primary">rpoA</name>
    <name evidence="13" type="ORF">BIU88_12065</name>
</gene>
<organism evidence="13 14">
    <name type="scientific">Chlorobaculum limnaeum</name>
    <dbReference type="NCBI Taxonomy" id="274537"/>
    <lineage>
        <taxon>Bacteria</taxon>
        <taxon>Pseudomonadati</taxon>
        <taxon>Chlorobiota</taxon>
        <taxon>Chlorobiia</taxon>
        <taxon>Chlorobiales</taxon>
        <taxon>Chlorobiaceae</taxon>
        <taxon>Chlorobaculum</taxon>
    </lineage>
</organism>
<comment type="similarity">
    <text evidence="1 11">Belongs to the RNA polymerase alpha chain family.</text>
</comment>
<dbReference type="InterPro" id="IPR011260">
    <property type="entry name" value="RNAP_asu_C"/>
</dbReference>
<dbReference type="STRING" id="274537.BIU88_12065"/>
<evidence type="ECO:0000259" key="12">
    <source>
        <dbReference type="SMART" id="SM00662"/>
    </source>
</evidence>
<dbReference type="HAMAP" id="MF_00059">
    <property type="entry name" value="RNApol_bact_RpoA"/>
    <property type="match status" value="1"/>
</dbReference>
<evidence type="ECO:0000256" key="7">
    <source>
        <dbReference type="ARBA" id="ARBA00023163"/>
    </source>
</evidence>
<evidence type="ECO:0000256" key="3">
    <source>
        <dbReference type="ARBA" id="ARBA00015972"/>
    </source>
</evidence>
<dbReference type="Pfam" id="PF01000">
    <property type="entry name" value="RNA_pol_A_bac"/>
    <property type="match status" value="1"/>
</dbReference>
<dbReference type="InterPro" id="IPR011773">
    <property type="entry name" value="DNA-dir_RpoA"/>
</dbReference>
<dbReference type="NCBIfam" id="TIGR02027">
    <property type="entry name" value="rpoA"/>
    <property type="match status" value="1"/>
</dbReference>
<dbReference type="GO" id="GO:0003899">
    <property type="term" value="F:DNA-directed RNA polymerase activity"/>
    <property type="evidence" value="ECO:0007669"/>
    <property type="project" value="UniProtKB-UniRule"/>
</dbReference>
<evidence type="ECO:0000256" key="10">
    <source>
        <dbReference type="ARBA" id="ARBA00048552"/>
    </source>
</evidence>
<dbReference type="Pfam" id="PF03118">
    <property type="entry name" value="RNA_pol_A_CTD"/>
    <property type="match status" value="1"/>
</dbReference>
<dbReference type="SMART" id="SM00662">
    <property type="entry name" value="RPOLD"/>
    <property type="match status" value="1"/>
</dbReference>
<protein>
    <recommendedName>
        <fullName evidence="3 11">DNA-directed RNA polymerase subunit alpha</fullName>
        <shortName evidence="11">RNAP subunit alpha</shortName>
        <ecNumber evidence="2 11">2.7.7.6</ecNumber>
    </recommendedName>
    <alternativeName>
        <fullName evidence="9 11">RNA polymerase subunit alpha</fullName>
    </alternativeName>
    <alternativeName>
        <fullName evidence="8 11">Transcriptase subunit alpha</fullName>
    </alternativeName>
</protein>
<dbReference type="Gene3D" id="2.170.120.12">
    <property type="entry name" value="DNA-directed RNA polymerase, insert domain"/>
    <property type="match status" value="1"/>
</dbReference>
<evidence type="ECO:0000256" key="5">
    <source>
        <dbReference type="ARBA" id="ARBA00022679"/>
    </source>
</evidence>
<dbReference type="Proteomes" id="UP000095185">
    <property type="component" value="Chromosome"/>
</dbReference>
<dbReference type="OrthoDB" id="9805706at2"/>
<evidence type="ECO:0000256" key="8">
    <source>
        <dbReference type="ARBA" id="ARBA00032524"/>
    </source>
</evidence>
<dbReference type="SUPFAM" id="SSF47789">
    <property type="entry name" value="C-terminal domain of RNA polymerase alpha subunit"/>
    <property type="match status" value="1"/>
</dbReference>
<evidence type="ECO:0000256" key="9">
    <source>
        <dbReference type="ARBA" id="ARBA00033070"/>
    </source>
</evidence>
<dbReference type="GO" id="GO:0000428">
    <property type="term" value="C:DNA-directed RNA polymerase complex"/>
    <property type="evidence" value="ECO:0007669"/>
    <property type="project" value="UniProtKB-KW"/>
</dbReference>
<dbReference type="SUPFAM" id="SSF56553">
    <property type="entry name" value="Insert subdomain of RNA polymerase alpha subunit"/>
    <property type="match status" value="1"/>
</dbReference>
<accession>A0A1D8D5V6</accession>
<feature type="domain" description="DNA-directed RNA polymerase RpoA/D/Rpb3-type" evidence="12">
    <location>
        <begin position="22"/>
        <end position="230"/>
    </location>
</feature>
<dbReference type="NCBIfam" id="NF003513">
    <property type="entry name" value="PRK05182.1-2"/>
    <property type="match status" value="1"/>
</dbReference>
<comment type="subunit">
    <text evidence="11">Homodimer. The RNAP catalytic core consists of 2 alpha, 1 beta, 1 beta' and 1 omega subunit. When a sigma factor is associated with the core the holoenzyme is formed, which can initiate transcription.</text>
</comment>
<evidence type="ECO:0000313" key="13">
    <source>
        <dbReference type="EMBL" id="AOS84797.1"/>
    </source>
</evidence>
<evidence type="ECO:0000256" key="2">
    <source>
        <dbReference type="ARBA" id="ARBA00012418"/>
    </source>
</evidence>
<dbReference type="KEGG" id="clz:BIU88_12065"/>
<dbReference type="Gene3D" id="3.30.1360.10">
    <property type="entry name" value="RNA polymerase, RBP11-like subunit"/>
    <property type="match status" value="1"/>
</dbReference>
<evidence type="ECO:0000256" key="11">
    <source>
        <dbReference type="HAMAP-Rule" id="MF_00059"/>
    </source>
</evidence>
<keyword evidence="4 11" id="KW-0240">DNA-directed RNA polymerase</keyword>